<name>A0ABV2ANZ0_9EUKA</name>
<protein>
    <submittedName>
        <fullName evidence="1">Uncharacterized protein</fullName>
    </submittedName>
</protein>
<sequence length="68" mass="8165">MNVRLSFQKKCHSSLNRCPCVFHIKIPSMYVWIVTKEKHLEYSNYLRILALCIKAISQFLMEEQVKYI</sequence>
<comment type="caution">
    <text evidence="1">The sequence shown here is derived from an EMBL/GenBank/DDBJ whole genome shotgun (WGS) entry which is preliminary data.</text>
</comment>
<evidence type="ECO:0000313" key="2">
    <source>
        <dbReference type="Proteomes" id="UP001439008"/>
    </source>
</evidence>
<gene>
    <name evidence="1" type="ORF">MHBO_002927</name>
</gene>
<organism evidence="1 2">
    <name type="scientific">Bonamia ostreae</name>
    <dbReference type="NCBI Taxonomy" id="126728"/>
    <lineage>
        <taxon>Eukaryota</taxon>
        <taxon>Sar</taxon>
        <taxon>Rhizaria</taxon>
        <taxon>Endomyxa</taxon>
        <taxon>Ascetosporea</taxon>
        <taxon>Haplosporida</taxon>
        <taxon>Bonamia</taxon>
    </lineage>
</organism>
<reference evidence="1 2" key="1">
    <citation type="journal article" date="2024" name="BMC Biol.">
        <title>Comparative genomics of Ascetosporea gives new insight into the evolutionary basis for animal parasitism in Rhizaria.</title>
        <authorList>
            <person name="Hiltunen Thoren M."/>
            <person name="Onut-Brannstrom I."/>
            <person name="Alfjorden A."/>
            <person name="Peckova H."/>
            <person name="Swords F."/>
            <person name="Hooper C."/>
            <person name="Holzer A.S."/>
            <person name="Bass D."/>
            <person name="Burki F."/>
        </authorList>
    </citation>
    <scope>NUCLEOTIDE SEQUENCE [LARGE SCALE GENOMIC DNA]</scope>
    <source>
        <strain evidence="1">20-A016</strain>
    </source>
</reference>
<keyword evidence="2" id="KW-1185">Reference proteome</keyword>
<proteinExistence type="predicted"/>
<dbReference type="Proteomes" id="UP001439008">
    <property type="component" value="Unassembled WGS sequence"/>
</dbReference>
<dbReference type="EMBL" id="JBDODL010001310">
    <property type="protein sequence ID" value="MES1921396.1"/>
    <property type="molecule type" value="Genomic_DNA"/>
</dbReference>
<evidence type="ECO:0000313" key="1">
    <source>
        <dbReference type="EMBL" id="MES1921396.1"/>
    </source>
</evidence>
<accession>A0ABV2ANZ0</accession>